<proteinExistence type="predicted"/>
<sequence length="40" mass="4460">MDIYTVLFTGSFSQVNKIQAYVAVLNKFTEIGLPHTQVVS</sequence>
<dbReference type="EMBL" id="JEXD01000058">
    <property type="protein sequence ID" value="EXC04528.1"/>
    <property type="molecule type" value="Genomic_DNA"/>
</dbReference>
<dbReference type="PATRIC" id="fig|1310607.3.peg.3636"/>
<organism evidence="1 2">
    <name type="scientific">Acinetobacter baumannii 625974</name>
    <dbReference type="NCBI Taxonomy" id="1310607"/>
    <lineage>
        <taxon>Bacteria</taxon>
        <taxon>Pseudomonadati</taxon>
        <taxon>Pseudomonadota</taxon>
        <taxon>Gammaproteobacteria</taxon>
        <taxon>Moraxellales</taxon>
        <taxon>Moraxellaceae</taxon>
        <taxon>Acinetobacter</taxon>
        <taxon>Acinetobacter calcoaceticus/baumannii complex</taxon>
    </lineage>
</organism>
<dbReference type="AlphaFoldDB" id="A0A009QCN4"/>
<evidence type="ECO:0000313" key="2">
    <source>
        <dbReference type="Proteomes" id="UP000021108"/>
    </source>
</evidence>
<name>A0A009QCN4_ACIBA</name>
<gene>
    <name evidence="1" type="ORF">J506_3762</name>
</gene>
<comment type="caution">
    <text evidence="1">The sequence shown here is derived from an EMBL/GenBank/DDBJ whole genome shotgun (WGS) entry which is preliminary data.</text>
</comment>
<protein>
    <submittedName>
        <fullName evidence="1">Uncharacterized protein</fullName>
    </submittedName>
</protein>
<evidence type="ECO:0000313" key="1">
    <source>
        <dbReference type="EMBL" id="EXC04528.1"/>
    </source>
</evidence>
<dbReference type="Proteomes" id="UP000021108">
    <property type="component" value="Unassembled WGS sequence"/>
</dbReference>
<accession>A0A009QCN4</accession>
<reference evidence="1 2" key="1">
    <citation type="submission" date="2014-02" db="EMBL/GenBank/DDBJ databases">
        <title>Comparative genomics and transcriptomics to identify genetic mechanisms underlying the emergence of carbapenem resistant Acinetobacter baumannii (CRAb).</title>
        <authorList>
            <person name="Harris A.D."/>
            <person name="Johnson K.J."/>
            <person name="George J."/>
            <person name="Shefchek K."/>
            <person name="Daugherty S.C."/>
            <person name="Parankush S."/>
            <person name="Sadzewicz L."/>
            <person name="Tallon L."/>
            <person name="Sengamalay N."/>
            <person name="Hazen T.H."/>
            <person name="Rasko D.A."/>
        </authorList>
    </citation>
    <scope>NUCLEOTIDE SEQUENCE [LARGE SCALE GENOMIC DNA]</scope>
    <source>
        <strain evidence="1 2">625974</strain>
    </source>
</reference>